<keyword evidence="3" id="KW-1003">Cell membrane</keyword>
<evidence type="ECO:0000256" key="6">
    <source>
        <dbReference type="ARBA" id="ARBA00023136"/>
    </source>
</evidence>
<evidence type="ECO:0000256" key="2">
    <source>
        <dbReference type="ARBA" id="ARBA00022448"/>
    </source>
</evidence>
<dbReference type="PROSITE" id="PS50928">
    <property type="entry name" value="ABC_TM1"/>
    <property type="match status" value="1"/>
</dbReference>
<dbReference type="InterPro" id="IPR051393">
    <property type="entry name" value="ABC_transporter_permease"/>
</dbReference>
<keyword evidence="2 7" id="KW-0813">Transport</keyword>
<keyword evidence="10" id="KW-1185">Reference proteome</keyword>
<dbReference type="PANTHER" id="PTHR30193">
    <property type="entry name" value="ABC TRANSPORTER PERMEASE PROTEIN"/>
    <property type="match status" value="1"/>
</dbReference>
<dbReference type="Pfam" id="PF00528">
    <property type="entry name" value="BPD_transp_1"/>
    <property type="match status" value="1"/>
</dbReference>
<feature type="transmembrane region" description="Helical" evidence="7">
    <location>
        <begin position="270"/>
        <end position="292"/>
    </location>
</feature>
<sequence>MSLLNISKAEKPLNRRKIDWAPYNFLLPSLILIAMINLYPLIVGVMYSLQDGTLIQPGDFAGIQNYIDLFRMSEFYNSLYFSTVFAFFAVIGSYLAGLGLAVLINKDVWLKGFFRVALLVPWIIPSIVSIVGWRWLIADENALLNQMITFFGFSSINFLGTESGAIFSVILIKIWRSFPFMMVSILAALQTISNDLYEAATIDGANRWKSFLHITWPSIKGISVVCWILMTIWSFNDFDTIWLLTQGGPINATENLIVLAYNYTFIKSELGIGSSIAIVSLIILMGLAYLMLRFQEED</sequence>
<proteinExistence type="inferred from homology"/>
<reference evidence="9 10" key="1">
    <citation type="submission" date="2019-10" db="EMBL/GenBank/DDBJ databases">
        <title>Gracilibacillus salitolerans sp. nov., a moderate halophile isolated from a saline soil in northwest China.</title>
        <authorList>
            <person name="Gan L."/>
        </authorList>
    </citation>
    <scope>NUCLEOTIDE SEQUENCE [LARGE SCALE GENOMIC DNA]</scope>
    <source>
        <strain evidence="9 10">TP2-8</strain>
    </source>
</reference>
<evidence type="ECO:0000256" key="1">
    <source>
        <dbReference type="ARBA" id="ARBA00004651"/>
    </source>
</evidence>
<evidence type="ECO:0000313" key="9">
    <source>
        <dbReference type="EMBL" id="MRI67664.1"/>
    </source>
</evidence>
<keyword evidence="4 7" id="KW-0812">Transmembrane</keyword>
<dbReference type="RefSeq" id="WP_153836226.1">
    <property type="nucleotide sequence ID" value="NZ_JBHUMW010000035.1"/>
</dbReference>
<feature type="domain" description="ABC transmembrane type-1" evidence="8">
    <location>
        <begin position="79"/>
        <end position="291"/>
    </location>
</feature>
<protein>
    <submittedName>
        <fullName evidence="9">ABC transporter permease subunit</fullName>
    </submittedName>
</protein>
<feature type="transmembrane region" description="Helical" evidence="7">
    <location>
        <begin position="214"/>
        <end position="235"/>
    </location>
</feature>
<feature type="transmembrane region" description="Helical" evidence="7">
    <location>
        <begin position="79"/>
        <end position="104"/>
    </location>
</feature>
<feature type="transmembrane region" description="Helical" evidence="7">
    <location>
        <begin position="148"/>
        <end position="172"/>
    </location>
</feature>
<comment type="caution">
    <text evidence="9">The sequence shown here is derived from an EMBL/GenBank/DDBJ whole genome shotgun (WGS) entry which is preliminary data.</text>
</comment>
<keyword evidence="5 7" id="KW-1133">Transmembrane helix</keyword>
<dbReference type="GO" id="GO:0055085">
    <property type="term" value="P:transmembrane transport"/>
    <property type="evidence" value="ECO:0007669"/>
    <property type="project" value="InterPro"/>
</dbReference>
<dbReference type="AlphaFoldDB" id="A0A6N7R183"/>
<feature type="transmembrane region" description="Helical" evidence="7">
    <location>
        <begin position="116"/>
        <end position="136"/>
    </location>
</feature>
<dbReference type="Gene3D" id="1.10.3720.10">
    <property type="entry name" value="MetI-like"/>
    <property type="match status" value="1"/>
</dbReference>
<evidence type="ECO:0000313" key="10">
    <source>
        <dbReference type="Proteomes" id="UP000435187"/>
    </source>
</evidence>
<dbReference type="EMBL" id="WJEE01000037">
    <property type="protein sequence ID" value="MRI67664.1"/>
    <property type="molecule type" value="Genomic_DNA"/>
</dbReference>
<dbReference type="CDD" id="cd06261">
    <property type="entry name" value="TM_PBP2"/>
    <property type="match status" value="1"/>
</dbReference>
<dbReference type="SUPFAM" id="SSF161098">
    <property type="entry name" value="MetI-like"/>
    <property type="match status" value="1"/>
</dbReference>
<dbReference type="InterPro" id="IPR035906">
    <property type="entry name" value="MetI-like_sf"/>
</dbReference>
<name>A0A6N7R183_9BACI</name>
<evidence type="ECO:0000256" key="7">
    <source>
        <dbReference type="RuleBase" id="RU363032"/>
    </source>
</evidence>
<gene>
    <name evidence="9" type="ORF">GH885_15190</name>
</gene>
<dbReference type="Proteomes" id="UP000435187">
    <property type="component" value="Unassembled WGS sequence"/>
</dbReference>
<accession>A0A6N7R183</accession>
<dbReference type="PANTHER" id="PTHR30193:SF37">
    <property type="entry name" value="INNER MEMBRANE ABC TRANSPORTER PERMEASE PROTEIN YCJO"/>
    <property type="match status" value="1"/>
</dbReference>
<keyword evidence="6 7" id="KW-0472">Membrane</keyword>
<feature type="transmembrane region" description="Helical" evidence="7">
    <location>
        <begin position="21"/>
        <end position="42"/>
    </location>
</feature>
<evidence type="ECO:0000256" key="3">
    <source>
        <dbReference type="ARBA" id="ARBA00022475"/>
    </source>
</evidence>
<organism evidence="9 10">
    <name type="scientific">Gracilibacillus thailandensis</name>
    <dbReference type="NCBI Taxonomy" id="563735"/>
    <lineage>
        <taxon>Bacteria</taxon>
        <taxon>Bacillati</taxon>
        <taxon>Bacillota</taxon>
        <taxon>Bacilli</taxon>
        <taxon>Bacillales</taxon>
        <taxon>Bacillaceae</taxon>
        <taxon>Gracilibacillus</taxon>
    </lineage>
</organism>
<dbReference type="GO" id="GO:0005886">
    <property type="term" value="C:plasma membrane"/>
    <property type="evidence" value="ECO:0007669"/>
    <property type="project" value="UniProtKB-SubCell"/>
</dbReference>
<evidence type="ECO:0000256" key="5">
    <source>
        <dbReference type="ARBA" id="ARBA00022989"/>
    </source>
</evidence>
<comment type="subcellular location">
    <subcellularLocation>
        <location evidence="1 7">Cell membrane</location>
        <topology evidence="1 7">Multi-pass membrane protein</topology>
    </subcellularLocation>
</comment>
<evidence type="ECO:0000256" key="4">
    <source>
        <dbReference type="ARBA" id="ARBA00022692"/>
    </source>
</evidence>
<comment type="similarity">
    <text evidence="7">Belongs to the binding-protein-dependent transport system permease family.</text>
</comment>
<dbReference type="InterPro" id="IPR000515">
    <property type="entry name" value="MetI-like"/>
</dbReference>
<evidence type="ECO:0000259" key="8">
    <source>
        <dbReference type="PROSITE" id="PS50928"/>
    </source>
</evidence>